<keyword evidence="6 7" id="KW-0472">Membrane</keyword>
<dbReference type="Pfam" id="PF00528">
    <property type="entry name" value="BPD_transp_1"/>
    <property type="match status" value="1"/>
</dbReference>
<protein>
    <submittedName>
        <fullName evidence="9">ABC transporter permease</fullName>
    </submittedName>
</protein>
<evidence type="ECO:0000256" key="6">
    <source>
        <dbReference type="ARBA" id="ARBA00023136"/>
    </source>
</evidence>
<organism evidence="9 10">
    <name type="scientific">Cerasibacillus quisquiliarum</name>
    <dbReference type="NCBI Taxonomy" id="227865"/>
    <lineage>
        <taxon>Bacteria</taxon>
        <taxon>Bacillati</taxon>
        <taxon>Bacillota</taxon>
        <taxon>Bacilli</taxon>
        <taxon>Bacillales</taxon>
        <taxon>Bacillaceae</taxon>
        <taxon>Cerasibacillus</taxon>
    </lineage>
</organism>
<dbReference type="OrthoDB" id="9804353at2"/>
<dbReference type="Gene3D" id="1.10.3720.10">
    <property type="entry name" value="MetI-like"/>
    <property type="match status" value="1"/>
</dbReference>
<keyword evidence="2 7" id="KW-0813">Transport</keyword>
<evidence type="ECO:0000313" key="10">
    <source>
        <dbReference type="Proteomes" id="UP000321491"/>
    </source>
</evidence>
<comment type="caution">
    <text evidence="9">The sequence shown here is derived from an EMBL/GenBank/DDBJ whole genome shotgun (WGS) entry which is preliminary data.</text>
</comment>
<gene>
    <name evidence="9" type="ORF">CQU01_27540</name>
</gene>
<keyword evidence="3" id="KW-1003">Cell membrane</keyword>
<dbReference type="PANTHER" id="PTHR30151:SF20">
    <property type="entry name" value="ABC TRANSPORTER PERMEASE PROTEIN HI_0355-RELATED"/>
    <property type="match status" value="1"/>
</dbReference>
<evidence type="ECO:0000256" key="3">
    <source>
        <dbReference type="ARBA" id="ARBA00022475"/>
    </source>
</evidence>
<dbReference type="EMBL" id="BJXW01000049">
    <property type="protein sequence ID" value="GEN32516.1"/>
    <property type="molecule type" value="Genomic_DNA"/>
</dbReference>
<feature type="transmembrane region" description="Helical" evidence="7">
    <location>
        <begin position="63"/>
        <end position="85"/>
    </location>
</feature>
<reference evidence="9 10" key="1">
    <citation type="submission" date="2019-07" db="EMBL/GenBank/DDBJ databases">
        <title>Whole genome shotgun sequence of Cerasibacillus quisquiliarum NBRC 102429.</title>
        <authorList>
            <person name="Hosoyama A."/>
            <person name="Uohara A."/>
            <person name="Ohji S."/>
            <person name="Ichikawa N."/>
        </authorList>
    </citation>
    <scope>NUCLEOTIDE SEQUENCE [LARGE SCALE GENOMIC DNA]</scope>
    <source>
        <strain evidence="9 10">NBRC 102429</strain>
    </source>
</reference>
<keyword evidence="10" id="KW-1185">Reference proteome</keyword>
<feature type="domain" description="ABC transmembrane type-1" evidence="8">
    <location>
        <begin position="57"/>
        <end position="238"/>
    </location>
</feature>
<feature type="transmembrane region" description="Helical" evidence="7">
    <location>
        <begin position="12"/>
        <end position="35"/>
    </location>
</feature>
<feature type="transmembrane region" description="Helical" evidence="7">
    <location>
        <begin position="123"/>
        <end position="142"/>
    </location>
</feature>
<feature type="transmembrane region" description="Helical" evidence="7">
    <location>
        <begin position="172"/>
        <end position="199"/>
    </location>
</feature>
<dbReference type="PANTHER" id="PTHR30151">
    <property type="entry name" value="ALKANE SULFONATE ABC TRANSPORTER-RELATED, MEMBRANE SUBUNIT"/>
    <property type="match status" value="1"/>
</dbReference>
<keyword evidence="4 7" id="KW-0812">Transmembrane</keyword>
<evidence type="ECO:0000256" key="1">
    <source>
        <dbReference type="ARBA" id="ARBA00004651"/>
    </source>
</evidence>
<dbReference type="Proteomes" id="UP000321491">
    <property type="component" value="Unassembled WGS sequence"/>
</dbReference>
<evidence type="ECO:0000313" key="9">
    <source>
        <dbReference type="EMBL" id="GEN32516.1"/>
    </source>
</evidence>
<dbReference type="InterPro" id="IPR000515">
    <property type="entry name" value="MetI-like"/>
</dbReference>
<evidence type="ECO:0000256" key="2">
    <source>
        <dbReference type="ARBA" id="ARBA00022448"/>
    </source>
</evidence>
<dbReference type="AlphaFoldDB" id="A0A511V0T2"/>
<name>A0A511V0T2_9BACI</name>
<accession>A0A511V0T2</accession>
<evidence type="ECO:0000256" key="5">
    <source>
        <dbReference type="ARBA" id="ARBA00022989"/>
    </source>
</evidence>
<dbReference type="GO" id="GO:0055085">
    <property type="term" value="P:transmembrane transport"/>
    <property type="evidence" value="ECO:0007669"/>
    <property type="project" value="InterPro"/>
</dbReference>
<feature type="transmembrane region" description="Helical" evidence="7">
    <location>
        <begin position="92"/>
        <end position="117"/>
    </location>
</feature>
<evidence type="ECO:0000259" key="8">
    <source>
        <dbReference type="PROSITE" id="PS50928"/>
    </source>
</evidence>
<comment type="subcellular location">
    <subcellularLocation>
        <location evidence="1 7">Cell membrane</location>
        <topology evidence="1 7">Multi-pass membrane protein</topology>
    </subcellularLocation>
</comment>
<proteinExistence type="inferred from homology"/>
<dbReference type="GO" id="GO:0005886">
    <property type="term" value="C:plasma membrane"/>
    <property type="evidence" value="ECO:0007669"/>
    <property type="project" value="UniProtKB-SubCell"/>
</dbReference>
<dbReference type="InterPro" id="IPR035906">
    <property type="entry name" value="MetI-like_sf"/>
</dbReference>
<comment type="similarity">
    <text evidence="7">Belongs to the binding-protein-dependent transport system permease family.</text>
</comment>
<dbReference type="SUPFAM" id="SSF161098">
    <property type="entry name" value="MetI-like"/>
    <property type="match status" value="1"/>
</dbReference>
<dbReference type="PROSITE" id="PS50928">
    <property type="entry name" value="ABC_TM1"/>
    <property type="match status" value="1"/>
</dbReference>
<dbReference type="RefSeq" id="WP_146938848.1">
    <property type="nucleotide sequence ID" value="NZ_BJXW01000049.1"/>
</dbReference>
<evidence type="ECO:0000256" key="7">
    <source>
        <dbReference type="RuleBase" id="RU363032"/>
    </source>
</evidence>
<evidence type="ECO:0000256" key="4">
    <source>
        <dbReference type="ARBA" id="ARBA00022692"/>
    </source>
</evidence>
<keyword evidence="5 7" id="KW-1133">Transmembrane helix</keyword>
<dbReference type="CDD" id="cd06261">
    <property type="entry name" value="TM_PBP2"/>
    <property type="match status" value="1"/>
</dbReference>
<sequence length="261" mass="29278">MKQLIKKGWRPVSVIILFIIVWEVACQAFEIPTWLLPPPSDIWNEAINGWGQYSKHISSTVQLAVVGFLVGSSIGIIVAILLYLIPFMRDAFYPVLIISQNIPVIVSAPLLIIWFGFGMLPKVIIITLVCFFPITIAALDGFRQTNRDLLHYMQMAGASKLQIFKKLEWPHALPAVFSGLKISATYSVMGAVISEWLGANKGIGVYMTLASSSFRTDRVFVAIILVIILSLLFFSLIVYIEKKLVRWKPIEEGNAHESFNH</sequence>
<feature type="transmembrane region" description="Helical" evidence="7">
    <location>
        <begin position="219"/>
        <end position="240"/>
    </location>
</feature>